<dbReference type="AlphaFoldDB" id="A0A4Y6Q058"/>
<evidence type="ECO:0000313" key="3">
    <source>
        <dbReference type="Proteomes" id="UP000315995"/>
    </source>
</evidence>
<evidence type="ECO:0000313" key="2">
    <source>
        <dbReference type="EMBL" id="QDG53870.1"/>
    </source>
</evidence>
<dbReference type="InterPro" id="IPR011032">
    <property type="entry name" value="GroES-like_sf"/>
</dbReference>
<evidence type="ECO:0000259" key="1">
    <source>
        <dbReference type="SMART" id="SM00829"/>
    </source>
</evidence>
<name>A0A4Y6Q058_PERCE</name>
<dbReference type="InterPro" id="IPR050700">
    <property type="entry name" value="YIM1/Zinc_Alcohol_DH_Fams"/>
</dbReference>
<dbReference type="Gene3D" id="3.90.180.10">
    <property type="entry name" value="Medium-chain alcohol dehydrogenases, catalytic domain"/>
    <property type="match status" value="1"/>
</dbReference>
<keyword evidence="3" id="KW-1185">Reference proteome</keyword>
<dbReference type="RefSeq" id="WP_141200324.1">
    <property type="nucleotide sequence ID" value="NZ_CP041186.1"/>
</dbReference>
<dbReference type="PANTHER" id="PTHR11695">
    <property type="entry name" value="ALCOHOL DEHYDROGENASE RELATED"/>
    <property type="match status" value="1"/>
</dbReference>
<dbReference type="InterPro" id="IPR020843">
    <property type="entry name" value="ER"/>
</dbReference>
<dbReference type="SMART" id="SM00829">
    <property type="entry name" value="PKS_ER"/>
    <property type="match status" value="1"/>
</dbReference>
<dbReference type="SUPFAM" id="SSF51735">
    <property type="entry name" value="NAD(P)-binding Rossmann-fold domains"/>
    <property type="match status" value="1"/>
</dbReference>
<dbReference type="PANTHER" id="PTHR11695:SF648">
    <property type="entry name" value="ZINC-BINDING OXIDOREDUCTASE"/>
    <property type="match status" value="1"/>
</dbReference>
<dbReference type="Proteomes" id="UP000315995">
    <property type="component" value="Chromosome"/>
</dbReference>
<sequence length="327" mass="35278">MKAATYDTYGAPDVLTIEEVDTPTVGAHEVLVQVLASPVTQGDRRVRAADYPGILKVPGCMMTGLFRPSQRVPGTNFAGKVVAVGAEITRFGVGDDVYGACDFGAYAEYLCVAEDSAVAPMPKNISYERASTLPYGAVTALTFLRDLADVRPGERVLIVGAAGGVGRMAVSLAKQFGAEVTGVCRGADFEMVRSLGADHLIDYTFEDFRQKDGRWDVIFDTSGTASFSSCRASLTPNGRFMSLYLQFTLLMHMLLTAVIGGPRALFAIALPSAEKLDEVRDIVEEHDVRPELDRCFPLEQIRDAHARVEDDRPRGDVVVSGAATHCC</sequence>
<protein>
    <submittedName>
        <fullName evidence="2">NAD(P)-dependent alcohol dehydrogenase</fullName>
    </submittedName>
</protein>
<gene>
    <name evidence="2" type="ORF">FIV42_24935</name>
</gene>
<dbReference type="OrthoDB" id="9805663at2"/>
<dbReference type="InterPro" id="IPR036291">
    <property type="entry name" value="NAD(P)-bd_dom_sf"/>
</dbReference>
<dbReference type="Pfam" id="PF13602">
    <property type="entry name" value="ADH_zinc_N_2"/>
    <property type="match status" value="1"/>
</dbReference>
<proteinExistence type="predicted"/>
<accession>A0A4Y6Q058</accession>
<accession>A0A5B8YC19</accession>
<feature type="domain" description="Enoyl reductase (ER)" evidence="1">
    <location>
        <begin position="10"/>
        <end position="319"/>
    </location>
</feature>
<dbReference type="Pfam" id="PF08240">
    <property type="entry name" value="ADH_N"/>
    <property type="match status" value="1"/>
</dbReference>
<dbReference type="Gene3D" id="3.40.50.720">
    <property type="entry name" value="NAD(P)-binding Rossmann-like Domain"/>
    <property type="match status" value="1"/>
</dbReference>
<dbReference type="GO" id="GO:0016491">
    <property type="term" value="F:oxidoreductase activity"/>
    <property type="evidence" value="ECO:0007669"/>
    <property type="project" value="InterPro"/>
</dbReference>
<dbReference type="InterPro" id="IPR013154">
    <property type="entry name" value="ADH-like_N"/>
</dbReference>
<organism evidence="2 3">
    <name type="scientific">Persicimonas caeni</name>
    <dbReference type="NCBI Taxonomy" id="2292766"/>
    <lineage>
        <taxon>Bacteria</taxon>
        <taxon>Deltaproteobacteria</taxon>
        <taxon>Bradymonadales</taxon>
        <taxon>Bradymonadaceae</taxon>
        <taxon>Persicimonas</taxon>
    </lineage>
</organism>
<reference evidence="2 3" key="1">
    <citation type="submission" date="2019-06" db="EMBL/GenBank/DDBJ databases">
        <title>Persicimonas caeni gen. nov., sp. nov., a predatory bacterium isolated from solar saltern.</title>
        <authorList>
            <person name="Wang S."/>
        </authorList>
    </citation>
    <scope>NUCLEOTIDE SEQUENCE [LARGE SCALE GENOMIC DNA]</scope>
    <source>
        <strain evidence="2 3">YN101</strain>
    </source>
</reference>
<dbReference type="EMBL" id="CP041186">
    <property type="protein sequence ID" value="QDG53870.1"/>
    <property type="molecule type" value="Genomic_DNA"/>
</dbReference>
<dbReference type="SUPFAM" id="SSF50129">
    <property type="entry name" value="GroES-like"/>
    <property type="match status" value="1"/>
</dbReference>
<dbReference type="CDD" id="cd08267">
    <property type="entry name" value="MDR1"/>
    <property type="match status" value="1"/>
</dbReference>